<protein>
    <submittedName>
        <fullName evidence="1">Uncharacterized protein</fullName>
    </submittedName>
</protein>
<organism evidence="1 2">
    <name type="scientific">Acetobacter tropicalis</name>
    <dbReference type="NCBI Taxonomy" id="104102"/>
    <lineage>
        <taxon>Bacteria</taxon>
        <taxon>Pseudomonadati</taxon>
        <taxon>Pseudomonadota</taxon>
        <taxon>Alphaproteobacteria</taxon>
        <taxon>Acetobacterales</taxon>
        <taxon>Acetobacteraceae</taxon>
        <taxon>Acetobacter</taxon>
    </lineage>
</organism>
<evidence type="ECO:0000313" key="2">
    <source>
        <dbReference type="Proteomes" id="UP000029448"/>
    </source>
</evidence>
<proteinExistence type="predicted"/>
<accession>A0A094YNA7</accession>
<gene>
    <name evidence="1" type="ORF">AtDm6_2062</name>
</gene>
<dbReference type="PATRIC" id="fig|104102.7.peg.2039"/>
<name>A0A094YNA7_9PROT</name>
<evidence type="ECO:0000313" key="1">
    <source>
        <dbReference type="EMBL" id="KGB22827.1"/>
    </source>
</evidence>
<reference evidence="1 2" key="1">
    <citation type="submission" date="2014-06" db="EMBL/GenBank/DDBJ databases">
        <title>Functional and comparative genomic analyses of the Drosophila gut microbiota identify candidate symbiosis factors.</title>
        <authorList>
            <person name="Newell P.D."/>
            <person name="Chaston J.M."/>
            <person name="Douglas A.E."/>
        </authorList>
    </citation>
    <scope>NUCLEOTIDE SEQUENCE [LARGE SCALE GENOMIC DNA]</scope>
    <source>
        <strain evidence="1 2">DmCS_006</strain>
    </source>
</reference>
<dbReference type="AlphaFoldDB" id="A0A094YNA7"/>
<comment type="caution">
    <text evidence="1">The sequence shown here is derived from an EMBL/GenBank/DDBJ whole genome shotgun (WGS) entry which is preliminary data.</text>
</comment>
<dbReference type="Proteomes" id="UP000029448">
    <property type="component" value="Unassembled WGS sequence"/>
</dbReference>
<keyword evidence="2" id="KW-1185">Reference proteome</keyword>
<dbReference type="EMBL" id="JOKM01000072">
    <property type="protein sequence ID" value="KGB22827.1"/>
    <property type="molecule type" value="Genomic_DNA"/>
</dbReference>
<sequence length="82" mass="8710">MPHLASPCPTESIVPRFPHRPAPALLCSALLCSALLCSALLCSALLCSEGERCAKSLVFQTKKPCRVSTAGLFVRNLKEQAG</sequence>